<organism evidence="1 2">
    <name type="scientific">Glarea lozoyensis (strain ATCC 20868 / MF5171)</name>
    <dbReference type="NCBI Taxonomy" id="1116229"/>
    <lineage>
        <taxon>Eukaryota</taxon>
        <taxon>Fungi</taxon>
        <taxon>Dikarya</taxon>
        <taxon>Ascomycota</taxon>
        <taxon>Pezizomycotina</taxon>
        <taxon>Leotiomycetes</taxon>
        <taxon>Helotiales</taxon>
        <taxon>Helotiaceae</taxon>
        <taxon>Glarea</taxon>
    </lineage>
</organism>
<keyword evidence="2" id="KW-1185">Reference proteome</keyword>
<gene>
    <name evidence="1" type="ORF">GLAREA_02482</name>
</gene>
<dbReference type="OrthoDB" id="5620at2759"/>
<dbReference type="Proteomes" id="UP000016922">
    <property type="component" value="Unassembled WGS sequence"/>
</dbReference>
<dbReference type="PANTHER" id="PTHR37540:SF5">
    <property type="entry name" value="TRANSCRIPTION FACTOR DOMAIN-CONTAINING PROTEIN"/>
    <property type="match status" value="1"/>
</dbReference>
<dbReference type="RefSeq" id="XP_008085759.1">
    <property type="nucleotide sequence ID" value="XM_008087568.1"/>
</dbReference>
<dbReference type="GeneID" id="19461539"/>
<name>S3CMY0_GLAL2</name>
<dbReference type="STRING" id="1116229.S3CMY0"/>
<dbReference type="AlphaFoldDB" id="S3CMY0"/>
<dbReference type="PANTHER" id="PTHR37540">
    <property type="entry name" value="TRANSCRIPTION FACTOR (ACR-2), PUTATIVE-RELATED-RELATED"/>
    <property type="match status" value="1"/>
</dbReference>
<protein>
    <submittedName>
        <fullName evidence="1">Uncharacterized protein</fullName>
    </submittedName>
</protein>
<dbReference type="OMA" id="RTIQYQA"/>
<dbReference type="KEGG" id="glz:GLAREA_02482"/>
<accession>S3CMY0</accession>
<dbReference type="EMBL" id="KE145370">
    <property type="protein sequence ID" value="EPE26569.1"/>
    <property type="molecule type" value="Genomic_DNA"/>
</dbReference>
<dbReference type="eggNOG" id="ENOG502SRGH">
    <property type="taxonomic scope" value="Eukaryota"/>
</dbReference>
<reference evidence="1 2" key="1">
    <citation type="journal article" date="2013" name="BMC Genomics">
        <title>Genomics-driven discovery of the pneumocandin biosynthetic gene cluster in the fungus Glarea lozoyensis.</title>
        <authorList>
            <person name="Chen L."/>
            <person name="Yue Q."/>
            <person name="Zhang X."/>
            <person name="Xiang M."/>
            <person name="Wang C."/>
            <person name="Li S."/>
            <person name="Che Y."/>
            <person name="Ortiz-Lopez F.J."/>
            <person name="Bills G.F."/>
            <person name="Liu X."/>
            <person name="An Z."/>
        </authorList>
    </citation>
    <scope>NUCLEOTIDE SEQUENCE [LARGE SCALE GENOMIC DNA]</scope>
    <source>
        <strain evidence="2">ATCC 20868 / MF5171</strain>
    </source>
</reference>
<evidence type="ECO:0000313" key="1">
    <source>
        <dbReference type="EMBL" id="EPE26569.1"/>
    </source>
</evidence>
<proteinExistence type="predicted"/>
<evidence type="ECO:0000313" key="2">
    <source>
        <dbReference type="Proteomes" id="UP000016922"/>
    </source>
</evidence>
<sequence>MARQFQFVTVPDPLKPASFGARKSNQSHVMRQAHAKKRRLQIQKYQNEPLVGAVKQGPTIYDAVLWSPLSQGMTNGKDPFSSMARPLMSEEYFLLDHYIKVVVPFSIGHCSLFDYPGDHQAQMLRDWVGLAIADDTLMVVAVLLSSCRYILQDQPDHPVFTRMALQYKQICLRTLLYQIRAESSSINAMTVAKVVALAIDEVQSGELGIARKHLQGAFAMIHFAGGPIPLRLTGLLERMYNRFIALLSIDAL</sequence>
<dbReference type="HOGENOM" id="CLU_067182_1_0_1"/>